<keyword evidence="2" id="KW-1185">Reference proteome</keyword>
<accession>A0ABV5UW43</accession>
<organism evidence="1 2">
    <name type="scientific">Arthrobacter methylotrophus</name>
    <dbReference type="NCBI Taxonomy" id="121291"/>
    <lineage>
        <taxon>Bacteria</taxon>
        <taxon>Bacillati</taxon>
        <taxon>Actinomycetota</taxon>
        <taxon>Actinomycetes</taxon>
        <taxon>Micrococcales</taxon>
        <taxon>Micrococcaceae</taxon>
        <taxon>Arthrobacter</taxon>
    </lineage>
</organism>
<reference evidence="1 2" key="1">
    <citation type="submission" date="2024-09" db="EMBL/GenBank/DDBJ databases">
        <authorList>
            <person name="Sun Q."/>
            <person name="Mori K."/>
        </authorList>
    </citation>
    <scope>NUCLEOTIDE SEQUENCE [LARGE SCALE GENOMIC DNA]</scope>
    <source>
        <strain evidence="1 2">JCM 13519</strain>
    </source>
</reference>
<protein>
    <recommendedName>
        <fullName evidence="3">DUF559 domain-containing protein</fullName>
    </recommendedName>
</protein>
<comment type="caution">
    <text evidence="1">The sequence shown here is derived from an EMBL/GenBank/DDBJ whole genome shotgun (WGS) entry which is preliminary data.</text>
</comment>
<dbReference type="EMBL" id="JBHMBH010000050">
    <property type="protein sequence ID" value="MFB9716445.1"/>
    <property type="molecule type" value="Genomic_DNA"/>
</dbReference>
<evidence type="ECO:0000313" key="2">
    <source>
        <dbReference type="Proteomes" id="UP001589536"/>
    </source>
</evidence>
<dbReference type="SUPFAM" id="SSF52980">
    <property type="entry name" value="Restriction endonuclease-like"/>
    <property type="match status" value="1"/>
</dbReference>
<gene>
    <name evidence="1" type="ORF">ACFFPI_20300</name>
</gene>
<dbReference type="RefSeq" id="WP_345054062.1">
    <property type="nucleotide sequence ID" value="NZ_BAABED010000001.1"/>
</dbReference>
<evidence type="ECO:0008006" key="3">
    <source>
        <dbReference type="Google" id="ProtNLM"/>
    </source>
</evidence>
<dbReference type="Proteomes" id="UP001589536">
    <property type="component" value="Unassembled WGS sequence"/>
</dbReference>
<sequence length="313" mass="34536">MRNPSPLPDSLRGRSFTLAEQRAAGVSDSRAWTKDLRVASRGVRVPWGNVQELSHTARLLTGISPGTVCCGPTAAILWRCPLPFELERQPLVHLLRWDGGNRPVRKGVVGRRVPLKAADRRTIDGIPITSAARTWLELAALLPLDDLVAAADYFICCQSRSFGTNRAALCSLTDLRRQVKENPGIRGRRNARLALELARVGADSVPETKLRLAICRHGLPEPELRFVVQDSTGWELAWPDLAYPRYKVAVNYDGNHHLTAAQKESDIRRDESIAAIGWTSVTITARHVKAWGFGGVVHRVRDALGRGGWATEA</sequence>
<dbReference type="InterPro" id="IPR011335">
    <property type="entry name" value="Restrct_endonuc-II-like"/>
</dbReference>
<proteinExistence type="predicted"/>
<name>A0ABV5UW43_9MICC</name>
<evidence type="ECO:0000313" key="1">
    <source>
        <dbReference type="EMBL" id="MFB9716445.1"/>
    </source>
</evidence>